<dbReference type="RefSeq" id="WP_200275871.1">
    <property type="nucleotide sequence ID" value="NZ_JAENII010000002.1"/>
</dbReference>
<protein>
    <submittedName>
        <fullName evidence="2">Alpha/beta fold hydrolase</fullName>
    </submittedName>
</protein>
<dbReference type="EMBL" id="JAENII010000002">
    <property type="protein sequence ID" value="MBK1825816.1"/>
    <property type="molecule type" value="Genomic_DNA"/>
</dbReference>
<sequence length="234" mass="26099">MIRFLLVLTLLLRPALAQEARPHVTHAVLVHGIWESGKYTFTDLRKQLEASGVECLVPSLRPATAHNGLMPLAEQLKSEIDDAFGPDQEFLMIGFSMGGIVSRAYLQSLEGASRCQALVTISSPHQGTRTAFLHPGEGTRQMRPDSPFLRKLAQTEDVLGDLPVVTYRTPMDLVIVPSRNAEWDRAENVVVRCPLHALMSDSDQVRADLFTRFEFPRVAPPIKTRTVMGPPHRR</sequence>
<dbReference type="SUPFAM" id="SSF53474">
    <property type="entry name" value="alpha/beta-Hydrolases"/>
    <property type="match status" value="1"/>
</dbReference>
<name>A0A934RBZ1_9BACT</name>
<dbReference type="Proteomes" id="UP000658278">
    <property type="component" value="Unassembled WGS sequence"/>
</dbReference>
<dbReference type="AlphaFoldDB" id="A0A934RBZ1"/>
<keyword evidence="3" id="KW-1185">Reference proteome</keyword>
<dbReference type="GO" id="GO:0016787">
    <property type="term" value="F:hydrolase activity"/>
    <property type="evidence" value="ECO:0007669"/>
    <property type="project" value="UniProtKB-KW"/>
</dbReference>
<feature type="signal peptide" evidence="1">
    <location>
        <begin position="1"/>
        <end position="17"/>
    </location>
</feature>
<reference evidence="2" key="1">
    <citation type="submission" date="2021-01" db="EMBL/GenBank/DDBJ databases">
        <title>Modified the classification status of verrucomicrobia.</title>
        <authorList>
            <person name="Feng X."/>
        </authorList>
    </citation>
    <scope>NUCLEOTIDE SEQUENCE</scope>
    <source>
        <strain evidence="2">KCTC 22201</strain>
    </source>
</reference>
<comment type="caution">
    <text evidence="2">The sequence shown here is derived from an EMBL/GenBank/DDBJ whole genome shotgun (WGS) entry which is preliminary data.</text>
</comment>
<dbReference type="Pfam" id="PF02089">
    <property type="entry name" value="Palm_thioest"/>
    <property type="match status" value="1"/>
</dbReference>
<feature type="chain" id="PRO_5037414070" evidence="1">
    <location>
        <begin position="18"/>
        <end position="234"/>
    </location>
</feature>
<accession>A0A934RBZ1</accession>
<dbReference type="InterPro" id="IPR029058">
    <property type="entry name" value="AB_hydrolase_fold"/>
</dbReference>
<organism evidence="2 3">
    <name type="scientific">Haloferula rosea</name>
    <dbReference type="NCBI Taxonomy" id="490093"/>
    <lineage>
        <taxon>Bacteria</taxon>
        <taxon>Pseudomonadati</taxon>
        <taxon>Verrucomicrobiota</taxon>
        <taxon>Verrucomicrobiia</taxon>
        <taxon>Verrucomicrobiales</taxon>
        <taxon>Verrucomicrobiaceae</taxon>
        <taxon>Haloferula</taxon>
    </lineage>
</organism>
<evidence type="ECO:0000256" key="1">
    <source>
        <dbReference type="SAM" id="SignalP"/>
    </source>
</evidence>
<keyword evidence="1" id="KW-0732">Signal</keyword>
<evidence type="ECO:0000313" key="3">
    <source>
        <dbReference type="Proteomes" id="UP000658278"/>
    </source>
</evidence>
<evidence type="ECO:0000313" key="2">
    <source>
        <dbReference type="EMBL" id="MBK1825816.1"/>
    </source>
</evidence>
<dbReference type="PANTHER" id="PTHR37946:SF1">
    <property type="entry name" value="SLL1969 PROTEIN"/>
    <property type="match status" value="1"/>
</dbReference>
<keyword evidence="2" id="KW-0378">Hydrolase</keyword>
<dbReference type="PANTHER" id="PTHR37946">
    <property type="entry name" value="SLL1969 PROTEIN"/>
    <property type="match status" value="1"/>
</dbReference>
<gene>
    <name evidence="2" type="ORF">JIN81_02195</name>
</gene>
<proteinExistence type="predicted"/>
<dbReference type="Gene3D" id="3.40.50.1820">
    <property type="entry name" value="alpha/beta hydrolase"/>
    <property type="match status" value="1"/>
</dbReference>